<gene>
    <name evidence="1" type="ORF">PXEA_LOCUS14071</name>
</gene>
<proteinExistence type="predicted"/>
<comment type="caution">
    <text evidence="1">The sequence shown here is derived from an EMBL/GenBank/DDBJ whole genome shotgun (WGS) entry which is preliminary data.</text>
</comment>
<dbReference type="AlphaFoldDB" id="A0A448WUK7"/>
<accession>A0A448WUK7</accession>
<dbReference type="Proteomes" id="UP000784294">
    <property type="component" value="Unassembled WGS sequence"/>
</dbReference>
<keyword evidence="2" id="KW-1185">Reference proteome</keyword>
<protein>
    <submittedName>
        <fullName evidence="1">Uncharacterized protein</fullName>
    </submittedName>
</protein>
<dbReference type="EMBL" id="CAAALY010047339">
    <property type="protein sequence ID" value="VEL20631.1"/>
    <property type="molecule type" value="Genomic_DNA"/>
</dbReference>
<name>A0A448WUK7_9PLAT</name>
<organism evidence="1 2">
    <name type="scientific">Protopolystoma xenopodis</name>
    <dbReference type="NCBI Taxonomy" id="117903"/>
    <lineage>
        <taxon>Eukaryota</taxon>
        <taxon>Metazoa</taxon>
        <taxon>Spiralia</taxon>
        <taxon>Lophotrochozoa</taxon>
        <taxon>Platyhelminthes</taxon>
        <taxon>Monogenea</taxon>
        <taxon>Polyopisthocotylea</taxon>
        <taxon>Polystomatidea</taxon>
        <taxon>Polystomatidae</taxon>
        <taxon>Protopolystoma</taxon>
    </lineage>
</organism>
<sequence>MMLISMYKLSHASSIRIKRTPLTWFRAKR</sequence>
<evidence type="ECO:0000313" key="1">
    <source>
        <dbReference type="EMBL" id="VEL20631.1"/>
    </source>
</evidence>
<reference evidence="1" key="1">
    <citation type="submission" date="2018-11" db="EMBL/GenBank/DDBJ databases">
        <authorList>
            <consortium name="Pathogen Informatics"/>
        </authorList>
    </citation>
    <scope>NUCLEOTIDE SEQUENCE</scope>
</reference>
<evidence type="ECO:0000313" key="2">
    <source>
        <dbReference type="Proteomes" id="UP000784294"/>
    </source>
</evidence>